<feature type="domain" description="DNA polymerase III beta sliding clamp N-terminal" evidence="10">
    <location>
        <begin position="1"/>
        <end position="119"/>
    </location>
</feature>
<accession>A0A1F7JPG0</accession>
<dbReference type="Gene3D" id="3.70.10.10">
    <property type="match status" value="1"/>
</dbReference>
<dbReference type="GO" id="GO:0003677">
    <property type="term" value="F:DNA binding"/>
    <property type="evidence" value="ECO:0007669"/>
    <property type="project" value="UniProtKB-UniRule"/>
</dbReference>
<evidence type="ECO:0000313" key="13">
    <source>
        <dbReference type="EMBL" id="OGK57464.1"/>
    </source>
</evidence>
<keyword evidence="3 9" id="KW-0963">Cytoplasm</keyword>
<comment type="caution">
    <text evidence="13">The sequence shown here is derived from an EMBL/GenBank/DDBJ whole genome shotgun (WGS) entry which is preliminary data.</text>
</comment>
<dbReference type="Gene3D" id="3.10.150.10">
    <property type="entry name" value="DNA Polymerase III, subunit A, domain 2"/>
    <property type="match status" value="1"/>
</dbReference>
<dbReference type="GO" id="GO:0003887">
    <property type="term" value="F:DNA-directed DNA polymerase activity"/>
    <property type="evidence" value="ECO:0007669"/>
    <property type="project" value="UniProtKB-UniRule"/>
</dbReference>
<dbReference type="STRING" id="1802074.A3J15_01050"/>
<dbReference type="Pfam" id="PF02768">
    <property type="entry name" value="DNA_pol3_beta_3"/>
    <property type="match status" value="1"/>
</dbReference>
<dbReference type="GO" id="GO:0008408">
    <property type="term" value="F:3'-5' exonuclease activity"/>
    <property type="evidence" value="ECO:0007669"/>
    <property type="project" value="InterPro"/>
</dbReference>
<dbReference type="GO" id="GO:0009360">
    <property type="term" value="C:DNA polymerase III complex"/>
    <property type="evidence" value="ECO:0007669"/>
    <property type="project" value="InterPro"/>
</dbReference>
<evidence type="ECO:0000256" key="9">
    <source>
        <dbReference type="PIRNR" id="PIRNR000804"/>
    </source>
</evidence>
<evidence type="ECO:0000256" key="8">
    <source>
        <dbReference type="ARBA" id="ARBA00023125"/>
    </source>
</evidence>
<evidence type="ECO:0000259" key="11">
    <source>
        <dbReference type="Pfam" id="PF02767"/>
    </source>
</evidence>
<keyword evidence="6 9" id="KW-0235">DNA replication</keyword>
<dbReference type="GO" id="GO:0005737">
    <property type="term" value="C:cytoplasm"/>
    <property type="evidence" value="ECO:0007669"/>
    <property type="project" value="UniProtKB-SubCell"/>
</dbReference>
<dbReference type="Pfam" id="PF02767">
    <property type="entry name" value="DNA_pol3_beta_2"/>
    <property type="match status" value="1"/>
</dbReference>
<name>A0A1F7JPG0_9BACT</name>
<dbReference type="SMART" id="SM00480">
    <property type="entry name" value="POL3Bc"/>
    <property type="match status" value="1"/>
</dbReference>
<dbReference type="AlphaFoldDB" id="A0A1F7JPG0"/>
<keyword evidence="4 9" id="KW-0808">Transferase</keyword>
<dbReference type="CDD" id="cd00140">
    <property type="entry name" value="beta_clamp"/>
    <property type="match status" value="1"/>
</dbReference>
<protein>
    <recommendedName>
        <fullName evidence="9">Beta sliding clamp</fullName>
    </recommendedName>
</protein>
<dbReference type="NCBIfam" id="TIGR00663">
    <property type="entry name" value="dnan"/>
    <property type="match status" value="1"/>
</dbReference>
<evidence type="ECO:0000256" key="4">
    <source>
        <dbReference type="ARBA" id="ARBA00022679"/>
    </source>
</evidence>
<evidence type="ECO:0000259" key="12">
    <source>
        <dbReference type="Pfam" id="PF02768"/>
    </source>
</evidence>
<evidence type="ECO:0000313" key="14">
    <source>
        <dbReference type="Proteomes" id="UP000176376"/>
    </source>
</evidence>
<keyword evidence="7 9" id="KW-0239">DNA-directed DNA polymerase</keyword>
<dbReference type="Pfam" id="PF00712">
    <property type="entry name" value="DNA_pol3_beta"/>
    <property type="match status" value="1"/>
</dbReference>
<evidence type="ECO:0000256" key="6">
    <source>
        <dbReference type="ARBA" id="ARBA00022705"/>
    </source>
</evidence>
<organism evidence="13 14">
    <name type="scientific">Candidatus Roizmanbacteria bacterium RIFCSPLOWO2_02_FULL_38_10</name>
    <dbReference type="NCBI Taxonomy" id="1802074"/>
    <lineage>
        <taxon>Bacteria</taxon>
        <taxon>Candidatus Roizmaniibacteriota</taxon>
    </lineage>
</organism>
<dbReference type="PIRSF" id="PIRSF000804">
    <property type="entry name" value="DNA_pol_III_b"/>
    <property type="match status" value="1"/>
</dbReference>
<evidence type="ECO:0000256" key="1">
    <source>
        <dbReference type="ARBA" id="ARBA00004496"/>
    </source>
</evidence>
<feature type="domain" description="DNA polymerase III beta sliding clamp C-terminal" evidence="12">
    <location>
        <begin position="243"/>
        <end position="362"/>
    </location>
</feature>
<gene>
    <name evidence="13" type="ORF">A3J15_01050</name>
</gene>
<dbReference type="InterPro" id="IPR022634">
    <property type="entry name" value="DNA_polIII_beta_N"/>
</dbReference>
<evidence type="ECO:0000259" key="10">
    <source>
        <dbReference type="Pfam" id="PF00712"/>
    </source>
</evidence>
<comment type="similarity">
    <text evidence="2 9">Belongs to the beta sliding clamp family.</text>
</comment>
<dbReference type="SUPFAM" id="SSF55979">
    <property type="entry name" value="DNA clamp"/>
    <property type="match status" value="3"/>
</dbReference>
<proteinExistence type="inferred from homology"/>
<reference evidence="13 14" key="1">
    <citation type="journal article" date="2016" name="Nat. Commun.">
        <title>Thousands of microbial genomes shed light on interconnected biogeochemical processes in an aquifer system.</title>
        <authorList>
            <person name="Anantharaman K."/>
            <person name="Brown C.T."/>
            <person name="Hug L.A."/>
            <person name="Sharon I."/>
            <person name="Castelle C.J."/>
            <person name="Probst A.J."/>
            <person name="Thomas B.C."/>
            <person name="Singh A."/>
            <person name="Wilkins M.J."/>
            <person name="Karaoz U."/>
            <person name="Brodie E.L."/>
            <person name="Williams K.H."/>
            <person name="Hubbard S.S."/>
            <person name="Banfield J.F."/>
        </authorList>
    </citation>
    <scope>NUCLEOTIDE SEQUENCE [LARGE SCALE GENOMIC DNA]</scope>
</reference>
<feature type="domain" description="DNA polymerase III beta sliding clamp central" evidence="11">
    <location>
        <begin position="128"/>
        <end position="239"/>
    </location>
</feature>
<dbReference type="InterPro" id="IPR046938">
    <property type="entry name" value="DNA_clamp_sf"/>
</dbReference>
<dbReference type="Proteomes" id="UP000176376">
    <property type="component" value="Unassembled WGS sequence"/>
</dbReference>
<dbReference type="InterPro" id="IPR001001">
    <property type="entry name" value="DNA_polIII_beta"/>
</dbReference>
<dbReference type="GO" id="GO:0006271">
    <property type="term" value="P:DNA strand elongation involved in DNA replication"/>
    <property type="evidence" value="ECO:0007669"/>
    <property type="project" value="TreeGrafter"/>
</dbReference>
<evidence type="ECO:0000256" key="2">
    <source>
        <dbReference type="ARBA" id="ARBA00010752"/>
    </source>
</evidence>
<comment type="subunit">
    <text evidence="9">Forms a ring-shaped head-to-tail homodimer around DNA.</text>
</comment>
<keyword evidence="8" id="KW-0238">DNA-binding</keyword>
<dbReference type="PANTHER" id="PTHR30478:SF0">
    <property type="entry name" value="BETA SLIDING CLAMP"/>
    <property type="match status" value="1"/>
</dbReference>
<dbReference type="PANTHER" id="PTHR30478">
    <property type="entry name" value="DNA POLYMERASE III SUBUNIT BETA"/>
    <property type="match status" value="1"/>
</dbReference>
<dbReference type="InterPro" id="IPR022635">
    <property type="entry name" value="DNA_polIII_beta_C"/>
</dbReference>
<dbReference type="InterPro" id="IPR022637">
    <property type="entry name" value="DNA_polIII_beta_cen"/>
</dbReference>
<evidence type="ECO:0000256" key="3">
    <source>
        <dbReference type="ARBA" id="ARBA00022490"/>
    </source>
</evidence>
<keyword evidence="5 9" id="KW-0548">Nucleotidyltransferase</keyword>
<evidence type="ECO:0000256" key="5">
    <source>
        <dbReference type="ARBA" id="ARBA00022695"/>
    </source>
</evidence>
<comment type="subcellular location">
    <subcellularLocation>
        <location evidence="1 9">Cytoplasm</location>
    </subcellularLocation>
</comment>
<comment type="function">
    <text evidence="9">Confers DNA tethering and processivity to DNA polymerases and other proteins. Acts as a clamp, forming a ring around DNA (a reaction catalyzed by the clamp-loading complex) which diffuses in an ATP-independent manner freely and bidirectionally along dsDNA. Initially characterized for its ability to contact the catalytic subunit of DNA polymerase III (Pol III), a complex, multichain enzyme responsible for most of the replicative synthesis in bacteria; Pol III exhibits 3'-5' exonuclease proofreading activity. The beta chain is required for initiation of replication as well as for processivity of DNA replication.</text>
</comment>
<sequence>MKLSILKDFLQEKVIDAQKFILSRTSAVPLLQNGLIEITKGKIIIMTSNLNDFFYTELKTDTKEELKCAVDIKKIGEYLTLLPSGKIDLDFAETNVTISMGKTKASFSIIKADDFPKIPEIEGKKQSLDNKTIKDLLPLVMFAAATDESRPVLTGICFQTSEDNLNLVATDGFRLSLVTKKTKEIFPSTIISSRTINDIVKLMNPDQDLEMTISEEEKMVKFDLKQMQISSRLIDGDFPPFQKVIPTRYVTKFTVDKEELLRNIKLSSVFARELSNTIIFDIKKDGLHIKPKSVSGDESLMYQQIDLDGEEQIIAFNFKFVLEFLNVSKAKKIQFEMIDKNSPGLFREVGNDNFIHVIMPVRIEDASA</sequence>
<dbReference type="EMBL" id="MGAY01000001">
    <property type="protein sequence ID" value="OGK57464.1"/>
    <property type="molecule type" value="Genomic_DNA"/>
</dbReference>
<evidence type="ECO:0000256" key="7">
    <source>
        <dbReference type="ARBA" id="ARBA00022932"/>
    </source>
</evidence>